<evidence type="ECO:0000256" key="5">
    <source>
        <dbReference type="ARBA" id="ARBA00022833"/>
    </source>
</evidence>
<dbReference type="FunFam" id="3.30.160.60:FF:000100">
    <property type="entry name" value="Zinc finger 45-like"/>
    <property type="match status" value="1"/>
</dbReference>
<keyword evidence="4 9" id="KW-0863">Zinc-finger</keyword>
<dbReference type="SMART" id="SM00355">
    <property type="entry name" value="ZnF_C2H2"/>
    <property type="match status" value="3"/>
</dbReference>
<evidence type="ECO:0000256" key="3">
    <source>
        <dbReference type="ARBA" id="ARBA00022737"/>
    </source>
</evidence>
<dbReference type="EMBL" id="GG745350">
    <property type="protein sequence ID" value="KNE66453.1"/>
    <property type="molecule type" value="Genomic_DNA"/>
</dbReference>
<evidence type="ECO:0000313" key="12">
    <source>
        <dbReference type="EMBL" id="KNE66453.1"/>
    </source>
</evidence>
<reference evidence="13" key="2">
    <citation type="submission" date="2009-11" db="EMBL/GenBank/DDBJ databases">
        <title>The Genome Sequence of Allomyces macrogynus strain ATCC 38327.</title>
        <authorList>
            <consortium name="The Broad Institute Genome Sequencing Platform"/>
            <person name="Russ C."/>
            <person name="Cuomo C."/>
            <person name="Shea T."/>
            <person name="Young S.K."/>
            <person name="Zeng Q."/>
            <person name="Koehrsen M."/>
            <person name="Haas B."/>
            <person name="Borodovsky M."/>
            <person name="Guigo R."/>
            <person name="Alvarado L."/>
            <person name="Berlin A."/>
            <person name="Borenstein D."/>
            <person name="Chen Z."/>
            <person name="Engels R."/>
            <person name="Freedman E."/>
            <person name="Gellesch M."/>
            <person name="Goldberg J."/>
            <person name="Griggs A."/>
            <person name="Gujja S."/>
            <person name="Heiman D."/>
            <person name="Hepburn T."/>
            <person name="Howarth C."/>
            <person name="Jen D."/>
            <person name="Larson L."/>
            <person name="Lewis B."/>
            <person name="Mehta T."/>
            <person name="Park D."/>
            <person name="Pearson M."/>
            <person name="Roberts A."/>
            <person name="Saif S."/>
            <person name="Shenoy N."/>
            <person name="Sisk P."/>
            <person name="Stolte C."/>
            <person name="Sykes S."/>
            <person name="Walk T."/>
            <person name="White J."/>
            <person name="Yandava C."/>
            <person name="Burger G."/>
            <person name="Gray M.W."/>
            <person name="Holland P.W.H."/>
            <person name="King N."/>
            <person name="Lang F.B.F."/>
            <person name="Roger A.J."/>
            <person name="Ruiz-Trillo I."/>
            <person name="Lander E."/>
            <person name="Nusbaum C."/>
        </authorList>
    </citation>
    <scope>NUCLEOTIDE SEQUENCE [LARGE SCALE GENOMIC DNA]</scope>
    <source>
        <strain evidence="13">ATCC 38327</strain>
    </source>
</reference>
<keyword evidence="5" id="KW-0862">Zinc</keyword>
<evidence type="ECO:0000313" key="13">
    <source>
        <dbReference type="Proteomes" id="UP000054350"/>
    </source>
</evidence>
<keyword evidence="3" id="KW-0677">Repeat</keyword>
<dbReference type="SUPFAM" id="SSF57667">
    <property type="entry name" value="beta-beta-alpha zinc fingers"/>
    <property type="match status" value="2"/>
</dbReference>
<name>A0A0L0SV73_ALLM3</name>
<evidence type="ECO:0000256" key="7">
    <source>
        <dbReference type="ARBA" id="ARBA00023163"/>
    </source>
</evidence>
<evidence type="ECO:0000256" key="8">
    <source>
        <dbReference type="ARBA" id="ARBA00023242"/>
    </source>
</evidence>
<reference evidence="12 13" key="1">
    <citation type="submission" date="2009-11" db="EMBL/GenBank/DDBJ databases">
        <title>Annotation of Allomyces macrogynus ATCC 38327.</title>
        <authorList>
            <consortium name="The Broad Institute Genome Sequencing Platform"/>
            <person name="Russ C."/>
            <person name="Cuomo C."/>
            <person name="Burger G."/>
            <person name="Gray M.W."/>
            <person name="Holland P.W.H."/>
            <person name="King N."/>
            <person name="Lang F.B.F."/>
            <person name="Roger A.J."/>
            <person name="Ruiz-Trillo I."/>
            <person name="Young S.K."/>
            <person name="Zeng Q."/>
            <person name="Gargeya S."/>
            <person name="Fitzgerald M."/>
            <person name="Haas B."/>
            <person name="Abouelleil A."/>
            <person name="Alvarado L."/>
            <person name="Arachchi H.M."/>
            <person name="Berlin A."/>
            <person name="Chapman S.B."/>
            <person name="Gearin G."/>
            <person name="Goldberg J."/>
            <person name="Griggs A."/>
            <person name="Gujja S."/>
            <person name="Hansen M."/>
            <person name="Heiman D."/>
            <person name="Howarth C."/>
            <person name="Larimer J."/>
            <person name="Lui A."/>
            <person name="MacDonald P.J.P."/>
            <person name="McCowen C."/>
            <person name="Montmayeur A."/>
            <person name="Murphy C."/>
            <person name="Neiman D."/>
            <person name="Pearson M."/>
            <person name="Priest M."/>
            <person name="Roberts A."/>
            <person name="Saif S."/>
            <person name="Shea T."/>
            <person name="Sisk P."/>
            <person name="Stolte C."/>
            <person name="Sykes S."/>
            <person name="Wortman J."/>
            <person name="Nusbaum C."/>
            <person name="Birren B."/>
        </authorList>
    </citation>
    <scope>NUCLEOTIDE SEQUENCE [LARGE SCALE GENOMIC DNA]</scope>
    <source>
        <strain evidence="12 13">ATCC 38327</strain>
    </source>
</reference>
<dbReference type="PANTHER" id="PTHR23235">
    <property type="entry name" value="KRUEPPEL-LIKE TRANSCRIPTION FACTOR"/>
    <property type="match status" value="1"/>
</dbReference>
<evidence type="ECO:0000256" key="10">
    <source>
        <dbReference type="SAM" id="MobiDB-lite"/>
    </source>
</evidence>
<feature type="domain" description="C2H2-type" evidence="11">
    <location>
        <begin position="183"/>
        <end position="210"/>
    </location>
</feature>
<dbReference type="Pfam" id="PF00096">
    <property type="entry name" value="zf-C2H2"/>
    <property type="match status" value="1"/>
</dbReference>
<evidence type="ECO:0000256" key="4">
    <source>
        <dbReference type="ARBA" id="ARBA00022771"/>
    </source>
</evidence>
<feature type="compositionally biased region" description="Low complexity" evidence="10">
    <location>
        <begin position="294"/>
        <end position="312"/>
    </location>
</feature>
<evidence type="ECO:0000256" key="9">
    <source>
        <dbReference type="PROSITE-ProRule" id="PRU00042"/>
    </source>
</evidence>
<feature type="domain" description="C2H2-type" evidence="11">
    <location>
        <begin position="211"/>
        <end position="238"/>
    </location>
</feature>
<keyword evidence="13" id="KW-1185">Reference proteome</keyword>
<sequence length="322" mass="32979">MAASAFPAGAWPAALDVVAVTMAPPTTHALPPTAFDATTAVALDPAMPHAALQMRSALAMTSTPFDPRAIALDPNVLAQFHHPHHIQPHSHPHMHHQHYPNGVGIPVSPPIDVVGSGPSSSSLSPPASSASPVPMPALMAGWPAHAFSTATTMPPPPPAMTPAGGGGSRRSAGASAPAAPRDFVCPSCQKRFTRAYNLKSHLKTHTHERPYVCEFCPKAFARKQDCLRHARIHTNDRPFVCARCSTAFARQDALSRHEYTCSLAANNRGKGGARAAAVAAAAAAAVAAAAGAPRPPSAAAAAGSGSSAASSPLVLADQKPAV</sequence>
<comment type="subcellular location">
    <subcellularLocation>
        <location evidence="1">Nucleus</location>
    </subcellularLocation>
</comment>
<dbReference type="OMA" id="ALMAGWP"/>
<keyword evidence="8" id="KW-0539">Nucleus</keyword>
<dbReference type="Gene3D" id="3.30.160.60">
    <property type="entry name" value="Classic Zinc Finger"/>
    <property type="match status" value="3"/>
</dbReference>
<dbReference type="PROSITE" id="PS00028">
    <property type="entry name" value="ZINC_FINGER_C2H2_1"/>
    <property type="match status" value="2"/>
</dbReference>
<organism evidence="12 13">
    <name type="scientific">Allomyces macrogynus (strain ATCC 38327)</name>
    <name type="common">Allomyces javanicus var. macrogynus</name>
    <dbReference type="NCBI Taxonomy" id="578462"/>
    <lineage>
        <taxon>Eukaryota</taxon>
        <taxon>Fungi</taxon>
        <taxon>Fungi incertae sedis</taxon>
        <taxon>Blastocladiomycota</taxon>
        <taxon>Blastocladiomycetes</taxon>
        <taxon>Blastocladiales</taxon>
        <taxon>Blastocladiaceae</taxon>
        <taxon>Allomyces</taxon>
    </lineage>
</organism>
<keyword evidence="7" id="KW-0804">Transcription</keyword>
<feature type="region of interest" description="Disordered" evidence="10">
    <location>
        <begin position="87"/>
        <end position="132"/>
    </location>
</feature>
<evidence type="ECO:0000259" key="11">
    <source>
        <dbReference type="PROSITE" id="PS50157"/>
    </source>
</evidence>
<evidence type="ECO:0000256" key="1">
    <source>
        <dbReference type="ARBA" id="ARBA00004123"/>
    </source>
</evidence>
<accession>A0A0L0SV73</accession>
<dbReference type="eggNOG" id="KOG1721">
    <property type="taxonomic scope" value="Eukaryota"/>
</dbReference>
<dbReference type="GO" id="GO:0008270">
    <property type="term" value="F:zinc ion binding"/>
    <property type="evidence" value="ECO:0007669"/>
    <property type="project" value="UniProtKB-KW"/>
</dbReference>
<dbReference type="GO" id="GO:0000978">
    <property type="term" value="F:RNA polymerase II cis-regulatory region sequence-specific DNA binding"/>
    <property type="evidence" value="ECO:0007669"/>
    <property type="project" value="TreeGrafter"/>
</dbReference>
<gene>
    <name evidence="12" type="ORF">AMAG_11590</name>
</gene>
<evidence type="ECO:0000256" key="6">
    <source>
        <dbReference type="ARBA" id="ARBA00023015"/>
    </source>
</evidence>
<dbReference type="FunFam" id="3.30.160.60:FF:000012">
    <property type="entry name" value="RB-associated KRAB zinc finger protein-like"/>
    <property type="match status" value="1"/>
</dbReference>
<dbReference type="GO" id="GO:0000981">
    <property type="term" value="F:DNA-binding transcription factor activity, RNA polymerase II-specific"/>
    <property type="evidence" value="ECO:0007669"/>
    <property type="project" value="TreeGrafter"/>
</dbReference>
<dbReference type="InterPro" id="IPR013087">
    <property type="entry name" value="Znf_C2H2_type"/>
</dbReference>
<feature type="region of interest" description="Disordered" evidence="10">
    <location>
        <begin position="294"/>
        <end position="322"/>
    </location>
</feature>
<proteinExistence type="predicted"/>
<dbReference type="GO" id="GO:0005634">
    <property type="term" value="C:nucleus"/>
    <property type="evidence" value="ECO:0007669"/>
    <property type="project" value="UniProtKB-SubCell"/>
</dbReference>
<dbReference type="Proteomes" id="UP000054350">
    <property type="component" value="Unassembled WGS sequence"/>
</dbReference>
<protein>
    <recommendedName>
        <fullName evidence="11">C2H2-type domain-containing protein</fullName>
    </recommendedName>
</protein>
<dbReference type="AlphaFoldDB" id="A0A0L0SV73"/>
<feature type="compositionally biased region" description="Basic residues" evidence="10">
    <location>
        <begin position="87"/>
        <end position="98"/>
    </location>
</feature>
<evidence type="ECO:0000256" key="2">
    <source>
        <dbReference type="ARBA" id="ARBA00022723"/>
    </source>
</evidence>
<dbReference type="VEuPathDB" id="FungiDB:AMAG_11590"/>
<feature type="compositionally biased region" description="Low complexity" evidence="10">
    <location>
        <begin position="102"/>
        <end position="132"/>
    </location>
</feature>
<feature type="region of interest" description="Disordered" evidence="10">
    <location>
        <begin position="150"/>
        <end position="176"/>
    </location>
</feature>
<keyword evidence="2" id="KW-0479">Metal-binding</keyword>
<dbReference type="PANTHER" id="PTHR23235:SF120">
    <property type="entry name" value="KRUPPEL-LIKE FACTOR 15"/>
    <property type="match status" value="1"/>
</dbReference>
<dbReference type="STRING" id="578462.A0A0L0SV73"/>
<dbReference type="InterPro" id="IPR036236">
    <property type="entry name" value="Znf_C2H2_sf"/>
</dbReference>
<keyword evidence="6" id="KW-0805">Transcription regulation</keyword>
<dbReference type="OrthoDB" id="8922241at2759"/>
<dbReference type="PROSITE" id="PS50157">
    <property type="entry name" value="ZINC_FINGER_C2H2_2"/>
    <property type="match status" value="2"/>
</dbReference>